<keyword evidence="5" id="KW-0464">Manganese</keyword>
<keyword evidence="3" id="KW-0479">Metal-binding</keyword>
<keyword evidence="4" id="KW-0472">Membrane</keyword>
<dbReference type="InterPro" id="IPR043461">
    <property type="entry name" value="LpxH-like"/>
</dbReference>
<evidence type="ECO:0000256" key="5">
    <source>
        <dbReference type="ARBA" id="ARBA00023211"/>
    </source>
</evidence>
<dbReference type="Pfam" id="PF00149">
    <property type="entry name" value="Metallophos"/>
    <property type="match status" value="1"/>
</dbReference>
<reference evidence="7 8" key="1">
    <citation type="submission" date="2019-03" db="EMBL/GenBank/DDBJ databases">
        <title>Genomic Encyclopedia of Type Strains, Phase IV (KMG-IV): sequencing the most valuable type-strain genomes for metagenomic binning, comparative biology and taxonomic classification.</title>
        <authorList>
            <person name="Goeker M."/>
        </authorList>
    </citation>
    <scope>NUCLEOTIDE SEQUENCE [LARGE SCALE GENOMIC DNA]</scope>
    <source>
        <strain evidence="7 8">DSM 5604</strain>
    </source>
</reference>
<dbReference type="Gene3D" id="3.60.21.10">
    <property type="match status" value="1"/>
</dbReference>
<dbReference type="PANTHER" id="PTHR34990">
    <property type="entry name" value="UDP-2,3-DIACYLGLUCOSAMINE HYDROLASE-RELATED"/>
    <property type="match status" value="1"/>
</dbReference>
<gene>
    <name evidence="7" type="ORF">C8D85_1867</name>
</gene>
<dbReference type="InterPro" id="IPR029052">
    <property type="entry name" value="Metallo-depent_PP-like"/>
</dbReference>
<evidence type="ECO:0000313" key="7">
    <source>
        <dbReference type="EMBL" id="TDR12994.1"/>
    </source>
</evidence>
<feature type="domain" description="Calcineurin-like phosphoesterase" evidence="6">
    <location>
        <begin position="6"/>
        <end position="204"/>
    </location>
</feature>
<keyword evidence="8" id="KW-1185">Reference proteome</keyword>
<dbReference type="GO" id="GO:0009245">
    <property type="term" value="P:lipid A biosynthetic process"/>
    <property type="evidence" value="ECO:0007669"/>
    <property type="project" value="TreeGrafter"/>
</dbReference>
<evidence type="ECO:0000259" key="6">
    <source>
        <dbReference type="Pfam" id="PF00149"/>
    </source>
</evidence>
<dbReference type="GO" id="GO:0016020">
    <property type="term" value="C:membrane"/>
    <property type="evidence" value="ECO:0007669"/>
    <property type="project" value="GOC"/>
</dbReference>
<evidence type="ECO:0000256" key="1">
    <source>
        <dbReference type="ARBA" id="ARBA00022475"/>
    </source>
</evidence>
<keyword evidence="2" id="KW-0997">Cell inner membrane</keyword>
<name>A0A4R6X6Q3_9GAMM</name>
<dbReference type="AlphaFoldDB" id="A0A4R6X6Q3"/>
<dbReference type="Proteomes" id="UP000295729">
    <property type="component" value="Unassembled WGS sequence"/>
</dbReference>
<protein>
    <submittedName>
        <fullName evidence="7">UDP-2,3-diacylglucosamine pyrophosphatase LpxH</fullName>
    </submittedName>
</protein>
<dbReference type="OrthoDB" id="9802481at2"/>
<evidence type="ECO:0000256" key="2">
    <source>
        <dbReference type="ARBA" id="ARBA00022519"/>
    </source>
</evidence>
<dbReference type="EMBL" id="SNZA01000003">
    <property type="protein sequence ID" value="TDR12994.1"/>
    <property type="molecule type" value="Genomic_DNA"/>
</dbReference>
<dbReference type="PANTHER" id="PTHR34990:SF2">
    <property type="entry name" value="BLL8164 PROTEIN"/>
    <property type="match status" value="1"/>
</dbReference>
<dbReference type="GO" id="GO:0046872">
    <property type="term" value="F:metal ion binding"/>
    <property type="evidence" value="ECO:0007669"/>
    <property type="project" value="UniProtKB-KW"/>
</dbReference>
<dbReference type="GO" id="GO:0008758">
    <property type="term" value="F:UDP-2,3-diacylglucosamine hydrolase activity"/>
    <property type="evidence" value="ECO:0007669"/>
    <property type="project" value="TreeGrafter"/>
</dbReference>
<comment type="caution">
    <text evidence="7">The sequence shown here is derived from an EMBL/GenBank/DDBJ whole genome shotgun (WGS) entry which is preliminary data.</text>
</comment>
<dbReference type="RefSeq" id="WP_133561967.1">
    <property type="nucleotide sequence ID" value="NZ_JAJGNH010000014.1"/>
</dbReference>
<dbReference type="SUPFAM" id="SSF56300">
    <property type="entry name" value="Metallo-dependent phosphatases"/>
    <property type="match status" value="1"/>
</dbReference>
<dbReference type="CDD" id="cd07398">
    <property type="entry name" value="MPP_YbbF-LpxH"/>
    <property type="match status" value="1"/>
</dbReference>
<accession>A0A4R6X6Q3</accession>
<evidence type="ECO:0000313" key="8">
    <source>
        <dbReference type="Proteomes" id="UP000295729"/>
    </source>
</evidence>
<sequence length="266" mass="30356">MNTQFRAVFISDVHLGTKSCQAEHLLDFLNQVDTQTLYLVGDIFDLIEMRKRAYFNDVQQQVIRRILQLAQCGTKVVYIPGNHDAFFRQFCGQTLSGVSLEQQAIHTTADGRRFLVSHGDEFDQMVKVSPIMLAIGDKAHGLMLALNRYINKARRMLGLPYWSFAGYLKQHVSKAQEFITRFESAAIKTARNKKLDGYIGGHIHFARFQKQADVLYCNDGDWVEHCTALVEHDSGTLQLLHWSEQPCWLAEEPEHETLEATNPVIA</sequence>
<evidence type="ECO:0000256" key="4">
    <source>
        <dbReference type="ARBA" id="ARBA00023136"/>
    </source>
</evidence>
<proteinExistence type="predicted"/>
<dbReference type="InterPro" id="IPR004843">
    <property type="entry name" value="Calcineurin-like_PHP"/>
</dbReference>
<organism evidence="7 8">
    <name type="scientific">Marinomonas communis</name>
    <dbReference type="NCBI Taxonomy" id="28254"/>
    <lineage>
        <taxon>Bacteria</taxon>
        <taxon>Pseudomonadati</taxon>
        <taxon>Pseudomonadota</taxon>
        <taxon>Gammaproteobacteria</taxon>
        <taxon>Oceanospirillales</taxon>
        <taxon>Oceanospirillaceae</taxon>
        <taxon>Marinomonas</taxon>
    </lineage>
</organism>
<keyword evidence="1" id="KW-1003">Cell membrane</keyword>
<evidence type="ECO:0000256" key="3">
    <source>
        <dbReference type="ARBA" id="ARBA00022723"/>
    </source>
</evidence>